<dbReference type="AlphaFoldDB" id="A0A9N7YCX9"/>
<evidence type="ECO:0000313" key="1">
    <source>
        <dbReference type="EMBL" id="CAB1421727.1"/>
    </source>
</evidence>
<comment type="caution">
    <text evidence="1">The sequence shown here is derived from an EMBL/GenBank/DDBJ whole genome shotgun (WGS) entry which is preliminary data.</text>
</comment>
<proteinExistence type="predicted"/>
<accession>A0A9N7YCX9</accession>
<keyword evidence="2" id="KW-1185">Reference proteome</keyword>
<dbReference type="EMBL" id="CADEAL010000543">
    <property type="protein sequence ID" value="CAB1421727.1"/>
    <property type="molecule type" value="Genomic_DNA"/>
</dbReference>
<dbReference type="Proteomes" id="UP001153269">
    <property type="component" value="Unassembled WGS sequence"/>
</dbReference>
<reference evidence="1" key="1">
    <citation type="submission" date="2020-03" db="EMBL/GenBank/DDBJ databases">
        <authorList>
            <person name="Weist P."/>
        </authorList>
    </citation>
    <scope>NUCLEOTIDE SEQUENCE</scope>
</reference>
<gene>
    <name evidence="1" type="ORF">PLEPLA_LOCUS9615</name>
</gene>
<name>A0A9N7YCX9_PLEPL</name>
<sequence>MAFHQTLTLRNGQTVALLSHFATPISEYSRIRPLTIRCSGPNKRRKRNCGLTGGEKCMSGVNSQAATGLRMGLPRFRLRCKPGDPSSAATSDLVQHHHAMPTPHRIRHYHYDQPARYRIRHTGSTIATSDAMVWQLDLRMIRHRKSGEGEQVSNMY</sequence>
<protein>
    <submittedName>
        <fullName evidence="1">Uncharacterized protein</fullName>
    </submittedName>
</protein>
<organism evidence="1 2">
    <name type="scientific">Pleuronectes platessa</name>
    <name type="common">European plaice</name>
    <dbReference type="NCBI Taxonomy" id="8262"/>
    <lineage>
        <taxon>Eukaryota</taxon>
        <taxon>Metazoa</taxon>
        <taxon>Chordata</taxon>
        <taxon>Craniata</taxon>
        <taxon>Vertebrata</taxon>
        <taxon>Euteleostomi</taxon>
        <taxon>Actinopterygii</taxon>
        <taxon>Neopterygii</taxon>
        <taxon>Teleostei</taxon>
        <taxon>Neoteleostei</taxon>
        <taxon>Acanthomorphata</taxon>
        <taxon>Carangaria</taxon>
        <taxon>Pleuronectiformes</taxon>
        <taxon>Pleuronectoidei</taxon>
        <taxon>Pleuronectidae</taxon>
        <taxon>Pleuronectes</taxon>
    </lineage>
</organism>
<evidence type="ECO:0000313" key="2">
    <source>
        <dbReference type="Proteomes" id="UP001153269"/>
    </source>
</evidence>